<dbReference type="GO" id="GO:0008270">
    <property type="term" value="F:zinc ion binding"/>
    <property type="evidence" value="ECO:0007669"/>
    <property type="project" value="UniProtKB-KW"/>
</dbReference>
<keyword evidence="2" id="KW-0479">Metal-binding</keyword>
<feature type="region of interest" description="Disordered" evidence="9">
    <location>
        <begin position="438"/>
        <end position="489"/>
    </location>
</feature>
<keyword evidence="3" id="KW-0547">Nucleotide-binding</keyword>
<dbReference type="Pfam" id="PF01366">
    <property type="entry name" value="PRTP"/>
    <property type="match status" value="1"/>
</dbReference>
<reference evidence="10 11" key="1">
    <citation type="journal article" date="2015" name="J. Virol.">
        <title>High-throughput analysis of human cytomegalovirus genome diversity highlights the widespread occurrence of gene-disrupting mutations and pervasive recombination.</title>
        <authorList>
            <person name="Sijmons S."/>
            <person name="Thys K."/>
            <person name="Mbong Ngwese M."/>
            <person name="Van Damme E."/>
            <person name="Dvorak J."/>
            <person name="Van Loock M."/>
            <person name="Li G."/>
            <person name="Tachezy R."/>
            <person name="Busson L."/>
            <person name="Aerssens J."/>
            <person name="Van Ranst M."/>
            <person name="Maes P."/>
        </authorList>
    </citation>
    <scope>NUCLEOTIDE SEQUENCE [LARGE SCALE GENOMIC DNA]</scope>
    <source>
        <strain evidence="10">BE/15/2010</strain>
    </source>
</reference>
<gene>
    <name evidence="10" type="primary">UL56</name>
</gene>
<proteinExistence type="inferred from homology"/>
<evidence type="ECO:0000256" key="4">
    <source>
        <dbReference type="ARBA" id="ARBA00022771"/>
    </source>
</evidence>
<evidence type="ECO:0000256" key="5">
    <source>
        <dbReference type="ARBA" id="ARBA00022833"/>
    </source>
</evidence>
<evidence type="ECO:0000313" key="11">
    <source>
        <dbReference type="Proteomes" id="UP000132176"/>
    </source>
</evidence>
<keyword evidence="8" id="KW-0231">Viral genome packaging</keyword>
<evidence type="ECO:0000313" key="10">
    <source>
        <dbReference type="EMBL" id="AKI08448.1"/>
    </source>
</evidence>
<dbReference type="InterPro" id="IPR000501">
    <property type="entry name" value="UL28/UL56"/>
</dbReference>
<organism evidence="10 11">
    <name type="scientific">Human cytomegalovirus</name>
    <name type="common">HHV-5</name>
    <name type="synonym">Human herpesvirus 5</name>
    <dbReference type="NCBI Taxonomy" id="10359"/>
    <lineage>
        <taxon>Viruses</taxon>
        <taxon>Duplodnaviria</taxon>
        <taxon>Heunggongvirae</taxon>
        <taxon>Peploviricota</taxon>
        <taxon>Herviviricetes</taxon>
        <taxon>Herpesvirales</taxon>
        <taxon>Orthoherpesviridae</taxon>
        <taxon>Betaherpesvirinae</taxon>
        <taxon>Cytomegalovirus</taxon>
        <taxon>Cytomegalovirus humanbeta5</taxon>
    </lineage>
</organism>
<name>A0A0G2T7Q2_HCMV</name>
<evidence type="ECO:0000256" key="8">
    <source>
        <dbReference type="ARBA" id="ARBA00023219"/>
    </source>
</evidence>
<evidence type="ECO:0000256" key="6">
    <source>
        <dbReference type="ARBA" id="ARBA00022840"/>
    </source>
</evidence>
<feature type="compositionally biased region" description="Basic residues" evidence="9">
    <location>
        <begin position="816"/>
        <end position="827"/>
    </location>
</feature>
<accession>A0A0G2T7Q2</accession>
<keyword evidence="6" id="KW-0067">ATP-binding</keyword>
<evidence type="ECO:0000256" key="7">
    <source>
        <dbReference type="ARBA" id="ARBA00022921"/>
    </source>
</evidence>
<evidence type="ECO:0000256" key="9">
    <source>
        <dbReference type="SAM" id="MobiDB-lite"/>
    </source>
</evidence>
<dbReference type="GO" id="GO:0005524">
    <property type="term" value="F:ATP binding"/>
    <property type="evidence" value="ECO:0007669"/>
    <property type="project" value="UniProtKB-KW"/>
</dbReference>
<dbReference type="HAMAP" id="MF_04014">
    <property type="entry name" value="HSV_TRM1"/>
    <property type="match status" value="1"/>
</dbReference>
<feature type="compositionally biased region" description="Gly residues" evidence="9">
    <location>
        <begin position="458"/>
        <end position="481"/>
    </location>
</feature>
<dbReference type="EMBL" id="KP745638">
    <property type="protein sequence ID" value="AKI08448.1"/>
    <property type="molecule type" value="Genomic_DNA"/>
</dbReference>
<evidence type="ECO:0000256" key="1">
    <source>
        <dbReference type="ARBA" id="ARBA00022612"/>
    </source>
</evidence>
<feature type="region of interest" description="Disordered" evidence="9">
    <location>
        <begin position="801"/>
        <end position="831"/>
    </location>
</feature>
<keyword evidence="5" id="KW-0862">Zinc</keyword>
<keyword evidence="1" id="KW-1188">Viral release from host cell</keyword>
<feature type="compositionally biased region" description="Low complexity" evidence="9">
    <location>
        <begin position="439"/>
        <end position="457"/>
    </location>
</feature>
<evidence type="ECO:0000256" key="3">
    <source>
        <dbReference type="ARBA" id="ARBA00022741"/>
    </source>
</evidence>
<keyword evidence="7" id="KW-0426">Late protein</keyword>
<organismHost>
    <name type="scientific">Homo sapiens</name>
    <name type="common">Human</name>
    <dbReference type="NCBI Taxonomy" id="9606"/>
</organismHost>
<sequence>MEMNLLQKLCVVCSKCNEYAMELECLKYCDPNVLLAESTPFKRNAAAIVYLYRKIYPEVVAQNRTQSSLLTLYLEMLLKALHEDTALLDRALMAYSRQPDRAAFYRTVLRLDRCDRHHTVELQFTDNVRFSVSLATLNDIERFLCKMNYVYGILAPEAGLEVCAQLLELLRRLCGISPVARQEVYVEGTTCAQCYEELTIIPNQGRSLNKRLQGLLCNHIAVHRPSSQSDVNIQTVEQDLLDLTTRIPHLAGVLSALKSLFSSSSAYHSYIQEAEEALREYNLFTDIPERIYSLSDFTYWSRTSEVIVKRVGITIQQLNVYHQLCRALMNGISRHLYGEDVEDIFVLGEKALDGEERMFVGSVFAAPNRIIDLITSLSIQAFEDNPVFNKLHESNEMYTKIKHILEEIRRPLPDGTGGDGPEGEAIHLRGREAMSGTGTTLMTVSNSSNSSTHSQRNNGGGGRARGGGKKVVGGGVNGQDGDGSENGLRVRNCDEHEALDLVDARSRIHNVTREVNVRKRAYLQKVSEVGYGKVIRCIKTQERLTSKLIDVNLVGPLCLDFISKLMNGFLYRSQYHQDQDVVDVGDQFTYDEHLYVVNNLIHKSLPVESLPLLGQQIYELCNGPLFTHCTDRYPLSHNVDMAYACDNAGVLPHVKDDLVKCAEGTVYPSEWMVVKYMGFFNFSDCQDLNVLQKEMWMHVRELVLSVALYNETFGKQLSIACLRDELHPDRDVILTYNKEWPLLLRHEGSLYKSKDLYLLLYRHLSRPDESGDVPTAPVAKPSTLTAAAAVSGVFREPDRPWLPSPYPSSSTAGVSRRVRATRKRPRRASSLLDLARDEHGIQDLVPGSLR</sequence>
<dbReference type="GO" id="GO:0019073">
    <property type="term" value="P:viral DNA genome packaging"/>
    <property type="evidence" value="ECO:0007669"/>
    <property type="project" value="InterPro"/>
</dbReference>
<keyword evidence="4" id="KW-0863">Zinc-finger</keyword>
<protein>
    <submittedName>
        <fullName evidence="10">DNA packaging terminase subunit 2</fullName>
    </submittedName>
</protein>
<dbReference type="Proteomes" id="UP000132176">
    <property type="component" value="Segment"/>
</dbReference>
<evidence type="ECO:0000256" key="2">
    <source>
        <dbReference type="ARBA" id="ARBA00022723"/>
    </source>
</evidence>